<dbReference type="PRINTS" id="PR00178">
    <property type="entry name" value="FATTYACIDBP"/>
</dbReference>
<accession>A0A9N9S5M1</accession>
<dbReference type="Proteomes" id="UP001153620">
    <property type="component" value="Chromosome 3"/>
</dbReference>
<dbReference type="AlphaFoldDB" id="A0A9N9S5M1"/>
<dbReference type="SUPFAM" id="SSF50814">
    <property type="entry name" value="Lipocalins"/>
    <property type="match status" value="1"/>
</dbReference>
<dbReference type="Gene3D" id="2.40.128.20">
    <property type="match status" value="1"/>
</dbReference>
<evidence type="ECO:0000313" key="5">
    <source>
        <dbReference type="Proteomes" id="UP001153620"/>
    </source>
</evidence>
<dbReference type="InterPro" id="IPR031259">
    <property type="entry name" value="ILBP"/>
</dbReference>
<dbReference type="GO" id="GO:0008289">
    <property type="term" value="F:lipid binding"/>
    <property type="evidence" value="ECO:0007669"/>
    <property type="project" value="UniProtKB-KW"/>
</dbReference>
<dbReference type="InterPro" id="IPR000463">
    <property type="entry name" value="Fatty_acid-bd"/>
</dbReference>
<dbReference type="PANTHER" id="PTHR11955">
    <property type="entry name" value="FATTY ACID BINDING PROTEIN"/>
    <property type="match status" value="1"/>
</dbReference>
<comment type="similarity">
    <text evidence="1">Belongs to the calycin superfamily. Fatty-acid binding protein (FABP) family.</text>
</comment>
<evidence type="ECO:0000313" key="4">
    <source>
        <dbReference type="EMBL" id="CAG9808678.1"/>
    </source>
</evidence>
<dbReference type="EMBL" id="OU895879">
    <property type="protein sequence ID" value="CAG9808678.1"/>
    <property type="molecule type" value="Genomic_DNA"/>
</dbReference>
<reference evidence="4" key="1">
    <citation type="submission" date="2022-01" db="EMBL/GenBank/DDBJ databases">
        <authorList>
            <person name="King R."/>
        </authorList>
    </citation>
    <scope>NUCLEOTIDE SEQUENCE</scope>
</reference>
<evidence type="ECO:0000259" key="3">
    <source>
        <dbReference type="PROSITE" id="PS00214"/>
    </source>
</evidence>
<dbReference type="PROSITE" id="PS00214">
    <property type="entry name" value="FABP"/>
    <property type="match status" value="1"/>
</dbReference>
<keyword evidence="2" id="KW-0446">Lipid-binding</keyword>
<gene>
    <name evidence="4" type="ORF">CHIRRI_LOCUS11514</name>
</gene>
<evidence type="ECO:0000256" key="1">
    <source>
        <dbReference type="ARBA" id="ARBA00008390"/>
    </source>
</evidence>
<keyword evidence="5" id="KW-1185">Reference proteome</keyword>
<evidence type="ECO:0000256" key="2">
    <source>
        <dbReference type="ARBA" id="ARBA00023121"/>
    </source>
</evidence>
<dbReference type="OrthoDB" id="412780at2759"/>
<sequence length="134" mass="15402">MEQFLNKKYKLDRTENFEAMMKEMGFNSVMIKIAKTFTTVVQLTKKGDLYSLNSTIMLFSTSQKFKLGEGKNVTTSDGRKVVNIFEIEGNKLIEKQIGEKTLIIEREYYEDQMIARAGFENGEVCTSWCKVVPS</sequence>
<proteinExistence type="inferred from homology"/>
<organism evidence="4 5">
    <name type="scientific">Chironomus riparius</name>
    <dbReference type="NCBI Taxonomy" id="315576"/>
    <lineage>
        <taxon>Eukaryota</taxon>
        <taxon>Metazoa</taxon>
        <taxon>Ecdysozoa</taxon>
        <taxon>Arthropoda</taxon>
        <taxon>Hexapoda</taxon>
        <taxon>Insecta</taxon>
        <taxon>Pterygota</taxon>
        <taxon>Neoptera</taxon>
        <taxon>Endopterygota</taxon>
        <taxon>Diptera</taxon>
        <taxon>Nematocera</taxon>
        <taxon>Chironomoidea</taxon>
        <taxon>Chironomidae</taxon>
        <taxon>Chironominae</taxon>
        <taxon>Chironomus</taxon>
    </lineage>
</organism>
<reference evidence="4" key="2">
    <citation type="submission" date="2022-10" db="EMBL/GenBank/DDBJ databases">
        <authorList>
            <consortium name="ENA_rothamsted_submissions"/>
            <consortium name="culmorum"/>
            <person name="King R."/>
        </authorList>
    </citation>
    <scope>NUCLEOTIDE SEQUENCE</scope>
</reference>
<protein>
    <recommendedName>
        <fullName evidence="3">Cytosolic fatty-acid binding proteins domain-containing protein</fullName>
    </recommendedName>
</protein>
<dbReference type="InterPro" id="IPR012674">
    <property type="entry name" value="Calycin"/>
</dbReference>
<feature type="domain" description="Cytosolic fatty-acid binding proteins" evidence="3">
    <location>
        <begin position="7"/>
        <end position="24"/>
    </location>
</feature>
<name>A0A9N9S5M1_9DIPT</name>